<dbReference type="InterPro" id="IPR001387">
    <property type="entry name" value="Cro/C1-type_HTH"/>
</dbReference>
<dbReference type="SUPFAM" id="SSF47413">
    <property type="entry name" value="lambda repressor-like DNA-binding domains"/>
    <property type="match status" value="1"/>
</dbReference>
<feature type="domain" description="HTH cro/C1-type" evidence="1">
    <location>
        <begin position="27"/>
        <end position="83"/>
    </location>
</feature>
<dbReference type="CDD" id="cd00093">
    <property type="entry name" value="HTH_XRE"/>
    <property type="match status" value="1"/>
</dbReference>
<dbReference type="EMBL" id="CP023445">
    <property type="protein sequence ID" value="ATE58182.1"/>
    <property type="molecule type" value="Genomic_DNA"/>
</dbReference>
<evidence type="ECO:0000313" key="3">
    <source>
        <dbReference type="Proteomes" id="UP000218505"/>
    </source>
</evidence>
<dbReference type="Pfam" id="PF17765">
    <property type="entry name" value="MLTR_LBD"/>
    <property type="match status" value="1"/>
</dbReference>
<dbReference type="PANTHER" id="PTHR35010">
    <property type="entry name" value="BLL4672 PROTEIN-RELATED"/>
    <property type="match status" value="1"/>
</dbReference>
<dbReference type="InterPro" id="IPR010982">
    <property type="entry name" value="Lambda_DNA-bd_dom_sf"/>
</dbReference>
<dbReference type="Proteomes" id="UP000218505">
    <property type="component" value="Chromosome"/>
</dbReference>
<dbReference type="Gene3D" id="3.30.450.180">
    <property type="match status" value="1"/>
</dbReference>
<dbReference type="KEGG" id="apre:CNX65_15000"/>
<dbReference type="RefSeq" id="WP_096497795.1">
    <property type="nucleotide sequence ID" value="NZ_CP023445.1"/>
</dbReference>
<name>A0A290ZGT0_9PSEU</name>
<dbReference type="PROSITE" id="PS50943">
    <property type="entry name" value="HTH_CROC1"/>
    <property type="match status" value="1"/>
</dbReference>
<dbReference type="PANTHER" id="PTHR35010:SF2">
    <property type="entry name" value="BLL4672 PROTEIN"/>
    <property type="match status" value="1"/>
</dbReference>
<organism evidence="2 3">
    <name type="scientific">Actinosynnema pretiosum</name>
    <dbReference type="NCBI Taxonomy" id="42197"/>
    <lineage>
        <taxon>Bacteria</taxon>
        <taxon>Bacillati</taxon>
        <taxon>Actinomycetota</taxon>
        <taxon>Actinomycetes</taxon>
        <taxon>Pseudonocardiales</taxon>
        <taxon>Pseudonocardiaceae</taxon>
        <taxon>Actinosynnema</taxon>
    </lineage>
</organism>
<dbReference type="InterPro" id="IPR041413">
    <property type="entry name" value="MLTR_LBD"/>
</dbReference>
<dbReference type="GO" id="GO:0003677">
    <property type="term" value="F:DNA binding"/>
    <property type="evidence" value="ECO:0007669"/>
    <property type="project" value="InterPro"/>
</dbReference>
<evidence type="ECO:0000313" key="2">
    <source>
        <dbReference type="EMBL" id="ATE58182.1"/>
    </source>
</evidence>
<sequence>MTTEFGALLRQLRDRVTPGDLGAREPEERKVPGLRREELAAYAGLSVDYVVRLEQGRSRNPSPQVVAALGRALRLVGVELDHFHRVAGQPPPSSGVVPGRISESVRRLLRRMADLPVGVYDAAWNPLTHNGPRVALLGDPPVGRDGNLAWALFALGDAPAVKHEWERVPYERAVAADLRAATARYPQDSSLRRLVADLRESSPVFADLWSNPLPSPFIAHREVVAHPEFGELELECDVLVSPENDLRVVFHTAEPGSESARRLARLVAATA</sequence>
<dbReference type="Gene3D" id="1.10.260.40">
    <property type="entry name" value="lambda repressor-like DNA-binding domains"/>
    <property type="match status" value="1"/>
</dbReference>
<keyword evidence="3" id="KW-1185">Reference proteome</keyword>
<accession>A0A290ZGT0</accession>
<dbReference type="Pfam" id="PF13560">
    <property type="entry name" value="HTH_31"/>
    <property type="match status" value="1"/>
</dbReference>
<reference evidence="2" key="1">
    <citation type="submission" date="2017-09" db="EMBL/GenBank/DDBJ databases">
        <title>Complete Genome Sequence of ansamitocin-producing Bacterium Actinosynnema pretiosum X47.</title>
        <authorList>
            <person name="Cao G."/>
            <person name="Zong G."/>
            <person name="Zhong C."/>
            <person name="Fu J."/>
        </authorList>
    </citation>
    <scope>NUCLEOTIDE SEQUENCE [LARGE SCALE GENOMIC DNA]</scope>
    <source>
        <strain evidence="2">X47</strain>
    </source>
</reference>
<gene>
    <name evidence="2" type="ORF">CNX65_15000</name>
</gene>
<dbReference type="AlphaFoldDB" id="A0A290ZGT0"/>
<evidence type="ECO:0000259" key="1">
    <source>
        <dbReference type="PROSITE" id="PS50943"/>
    </source>
</evidence>
<protein>
    <submittedName>
        <fullName evidence="2">Transcriptional regulator</fullName>
    </submittedName>
</protein>
<proteinExistence type="predicted"/>
<dbReference type="SMART" id="SM00530">
    <property type="entry name" value="HTH_XRE"/>
    <property type="match status" value="1"/>
</dbReference>